<feature type="compositionally biased region" description="Low complexity" evidence="1">
    <location>
        <begin position="53"/>
        <end position="72"/>
    </location>
</feature>
<gene>
    <name evidence="2" type="primary">OO_Ba0014A07.35</name>
</gene>
<name>A0A1V1H7R5_9ORYZ</name>
<proteinExistence type="predicted"/>
<accession>A0A1V1H7R5</accession>
<protein>
    <submittedName>
        <fullName evidence="2">Uncharacterized protein</fullName>
    </submittedName>
</protein>
<reference evidence="2" key="1">
    <citation type="submission" date="2009-05" db="EMBL/GenBank/DDBJ databases">
        <title>Oryza sativa Japonica Group genomic DNA, chromosome 6, BAC clone:KMK0024M20, cultivar:Khau Mac Kho.</title>
        <authorList>
            <person name="Matsumoto T."/>
            <person name="Wu J."/>
            <person name="Kanamori H."/>
        </authorList>
    </citation>
    <scope>NUCLEOTIDE SEQUENCE</scope>
    <source>
        <strain evidence="2">IRGC 100896</strain>
    </source>
</reference>
<dbReference type="AlphaFoldDB" id="A0A1V1H7R5"/>
<feature type="region of interest" description="Disordered" evidence="1">
    <location>
        <begin position="1"/>
        <end position="23"/>
    </location>
</feature>
<feature type="compositionally biased region" description="Low complexity" evidence="1">
    <location>
        <begin position="80"/>
        <end position="98"/>
    </location>
</feature>
<organism evidence="2">
    <name type="scientific">Oryza officinalis</name>
    <dbReference type="NCBI Taxonomy" id="4535"/>
    <lineage>
        <taxon>Eukaryota</taxon>
        <taxon>Viridiplantae</taxon>
        <taxon>Streptophyta</taxon>
        <taxon>Embryophyta</taxon>
        <taxon>Tracheophyta</taxon>
        <taxon>Spermatophyta</taxon>
        <taxon>Magnoliopsida</taxon>
        <taxon>Liliopsida</taxon>
        <taxon>Poales</taxon>
        <taxon>Poaceae</taxon>
        <taxon>BOP clade</taxon>
        <taxon>Oryzoideae</taxon>
        <taxon>Oryzeae</taxon>
        <taxon>Oryzinae</taxon>
        <taxon>Oryza</taxon>
    </lineage>
</organism>
<evidence type="ECO:0000256" key="1">
    <source>
        <dbReference type="SAM" id="MobiDB-lite"/>
    </source>
</evidence>
<feature type="region of interest" description="Disordered" evidence="1">
    <location>
        <begin position="51"/>
        <end position="98"/>
    </location>
</feature>
<sequence>MRRRGIGDDVSRRRTSPAAEEGKFRRVVRGRFGGDRAQTCAHELVLSVGRGGAAPESAGDGAGSSAPSGGEAASEDGRDGANSGSTASTSTGGRRQAN</sequence>
<dbReference type="EMBL" id="AP011469">
    <property type="protein sequence ID" value="BAX25015.1"/>
    <property type="molecule type" value="Genomic_DNA"/>
</dbReference>
<evidence type="ECO:0000313" key="2">
    <source>
        <dbReference type="EMBL" id="BAX25015.1"/>
    </source>
</evidence>
<feature type="compositionally biased region" description="Basic and acidic residues" evidence="1">
    <location>
        <begin position="1"/>
        <end position="12"/>
    </location>
</feature>